<dbReference type="GO" id="GO:0003677">
    <property type="term" value="F:DNA binding"/>
    <property type="evidence" value="ECO:0007669"/>
    <property type="project" value="InterPro"/>
</dbReference>
<protein>
    <recommendedName>
        <fullName evidence="12">C2H2-type domain-containing protein</fullName>
    </recommendedName>
</protein>
<keyword evidence="4" id="KW-0804">Transcription</keyword>
<evidence type="ECO:0000313" key="11">
    <source>
        <dbReference type="Proteomes" id="UP000054007"/>
    </source>
</evidence>
<evidence type="ECO:0000256" key="3">
    <source>
        <dbReference type="ARBA" id="ARBA00023015"/>
    </source>
</evidence>
<dbReference type="Proteomes" id="UP000054007">
    <property type="component" value="Unassembled WGS sequence"/>
</dbReference>
<name>A0A0D7BRW7_9AGAR</name>
<keyword evidence="11" id="KW-1185">Reference proteome</keyword>
<dbReference type="InterPro" id="IPR036864">
    <property type="entry name" value="Zn2-C6_fun-type_DNA-bd_sf"/>
</dbReference>
<reference evidence="10 11" key="1">
    <citation type="journal article" date="2015" name="Fungal Genet. Biol.">
        <title>Evolution of novel wood decay mechanisms in Agaricales revealed by the genome sequences of Fistulina hepatica and Cylindrobasidium torrendii.</title>
        <authorList>
            <person name="Floudas D."/>
            <person name="Held B.W."/>
            <person name="Riley R."/>
            <person name="Nagy L.G."/>
            <person name="Koehler G."/>
            <person name="Ransdell A.S."/>
            <person name="Younus H."/>
            <person name="Chow J."/>
            <person name="Chiniquy J."/>
            <person name="Lipzen A."/>
            <person name="Tritt A."/>
            <person name="Sun H."/>
            <person name="Haridas S."/>
            <person name="LaButti K."/>
            <person name="Ohm R.A."/>
            <person name="Kues U."/>
            <person name="Blanchette R.A."/>
            <person name="Grigoriev I.V."/>
            <person name="Minto R.E."/>
            <person name="Hibbett D.S."/>
        </authorList>
    </citation>
    <scope>NUCLEOTIDE SEQUENCE [LARGE SCALE GENOMIC DNA]</scope>
    <source>
        <strain evidence="10 11">FP15055 ss-10</strain>
    </source>
</reference>
<dbReference type="InterPro" id="IPR001138">
    <property type="entry name" value="Zn2Cys6_DnaBD"/>
</dbReference>
<dbReference type="EMBL" id="KN880439">
    <property type="protein sequence ID" value="KIY72909.1"/>
    <property type="molecule type" value="Genomic_DNA"/>
</dbReference>
<feature type="region of interest" description="Disordered" evidence="7">
    <location>
        <begin position="1"/>
        <end position="23"/>
    </location>
</feature>
<feature type="domain" description="Zn(2)-C6 fungal-type" evidence="8">
    <location>
        <begin position="90"/>
        <end position="119"/>
    </location>
</feature>
<keyword evidence="2" id="KW-0862">Zinc</keyword>
<accession>A0A0D7BRW7</accession>
<dbReference type="GO" id="GO:0008270">
    <property type="term" value="F:zinc ion binding"/>
    <property type="evidence" value="ECO:0007669"/>
    <property type="project" value="UniProtKB-KW"/>
</dbReference>
<keyword evidence="5" id="KW-0539">Nucleus</keyword>
<evidence type="ECO:0000256" key="2">
    <source>
        <dbReference type="ARBA" id="ARBA00022833"/>
    </source>
</evidence>
<keyword evidence="3" id="KW-0805">Transcription regulation</keyword>
<dbReference type="Pfam" id="PF00172">
    <property type="entry name" value="Zn_clus"/>
    <property type="match status" value="1"/>
</dbReference>
<evidence type="ECO:0000256" key="1">
    <source>
        <dbReference type="ARBA" id="ARBA00022723"/>
    </source>
</evidence>
<dbReference type="Pfam" id="PF04082">
    <property type="entry name" value="Fungal_trans"/>
    <property type="match status" value="1"/>
</dbReference>
<dbReference type="SUPFAM" id="SSF57701">
    <property type="entry name" value="Zn2/Cys6 DNA-binding domain"/>
    <property type="match status" value="1"/>
</dbReference>
<evidence type="ECO:0000256" key="5">
    <source>
        <dbReference type="ARBA" id="ARBA00023242"/>
    </source>
</evidence>
<evidence type="ECO:0000313" key="10">
    <source>
        <dbReference type="EMBL" id="KIY72909.1"/>
    </source>
</evidence>
<keyword evidence="1" id="KW-0479">Metal-binding</keyword>
<dbReference type="PROSITE" id="PS50157">
    <property type="entry name" value="ZINC_FINGER_C2H2_2"/>
    <property type="match status" value="2"/>
</dbReference>
<dbReference type="InterPro" id="IPR007219">
    <property type="entry name" value="XnlR_reg_dom"/>
</dbReference>
<evidence type="ECO:0000259" key="8">
    <source>
        <dbReference type="PROSITE" id="PS50048"/>
    </source>
</evidence>
<dbReference type="PANTHER" id="PTHR47660">
    <property type="entry name" value="TRANSCRIPTION FACTOR WITH C2H2 AND ZN(2)-CYS(6) DNA BINDING DOMAIN (EUROFUNG)-RELATED-RELATED"/>
    <property type="match status" value="1"/>
</dbReference>
<gene>
    <name evidence="10" type="ORF">CYLTODRAFT_485888</name>
</gene>
<dbReference type="OrthoDB" id="1405595at2759"/>
<evidence type="ECO:0000256" key="6">
    <source>
        <dbReference type="PROSITE-ProRule" id="PRU00042"/>
    </source>
</evidence>
<feature type="compositionally biased region" description="Polar residues" evidence="7">
    <location>
        <begin position="1"/>
        <end position="19"/>
    </location>
</feature>
<dbReference type="Gene3D" id="3.30.160.60">
    <property type="entry name" value="Classic Zinc Finger"/>
    <property type="match status" value="1"/>
</dbReference>
<dbReference type="AlphaFoldDB" id="A0A0D7BRW7"/>
<dbReference type="Gene3D" id="4.10.240.10">
    <property type="entry name" value="Zn(2)-C6 fungal-type DNA-binding domain"/>
    <property type="match status" value="1"/>
</dbReference>
<sequence>MPPTTSASSLKSSRAQHSGNAPVAPRIHACTSCDAKFTRISHLERHLLSHTNQREHKCSACNAEFTRRDLLVRHGKSCSGSPAVKSRRKSCEACAVAKVKCDMNNPCNICVTKGKSCVFLNDPATSKRRKAKTTISSAHRHQGQNPLDLDQLFLPSAGNFVASNDDLDLAISAGRPSNTVPEQLIVPLALVPPSSSRYPTLYDSWSLSAQQQHLGNPNSSGVFGAMWELMHLHNLTPDALDENMLNTIPSPTSEELNEYLELFLERFNVQVPLLHRQTMGIATREPILLAAMQACGAVYAGTPQALKFMDDTIITAVLSMGQNVVSAANWTFKHDDLIISTVLLQFLCIHNQSKSIRNMAKAAHDQLYKMIDNWNVFERVRDWTRRCRPEALKARHLSEAWTDWARCESLRRALMASLVEDGCMFICFASVSSRGPDYYDFNLSCDESLWQAQSAAEWRQIWRTAPSPSLALTGLSNQLASRQLRRGGVLLAARVENKLGLQPMDLFYLIHAIVRDMFERALLYSLQWPNAPDETEQAFTVLLAEFRRTMQNWLVMWTNTGTDAHPGDHKPFFVNALPFYWLGQVMLWAFQYGNLAHLLEMGDKRVFVIDAWLQRIRLFLRSGANQVDMWAEVASVCQRTADTNEHFPLVETFTAFLTESRA</sequence>
<dbReference type="InterPro" id="IPR036236">
    <property type="entry name" value="Znf_C2H2_sf"/>
</dbReference>
<dbReference type="PROSITE" id="PS50048">
    <property type="entry name" value="ZN2_CY6_FUNGAL_2"/>
    <property type="match status" value="1"/>
</dbReference>
<evidence type="ECO:0000259" key="9">
    <source>
        <dbReference type="PROSITE" id="PS50157"/>
    </source>
</evidence>
<feature type="domain" description="C2H2-type" evidence="9">
    <location>
        <begin position="28"/>
        <end position="55"/>
    </location>
</feature>
<feature type="domain" description="C2H2-type" evidence="9">
    <location>
        <begin position="56"/>
        <end position="83"/>
    </location>
</feature>
<dbReference type="SUPFAM" id="SSF57667">
    <property type="entry name" value="beta-beta-alpha zinc fingers"/>
    <property type="match status" value="1"/>
</dbReference>
<dbReference type="PROSITE" id="PS00463">
    <property type="entry name" value="ZN2_CY6_FUNGAL_1"/>
    <property type="match status" value="1"/>
</dbReference>
<dbReference type="SMART" id="SM00066">
    <property type="entry name" value="GAL4"/>
    <property type="match status" value="1"/>
</dbReference>
<dbReference type="CDD" id="cd00067">
    <property type="entry name" value="GAL4"/>
    <property type="match status" value="1"/>
</dbReference>
<dbReference type="STRING" id="1314674.A0A0D7BRW7"/>
<dbReference type="PANTHER" id="PTHR47660:SF3">
    <property type="entry name" value="FINGER DOMAIN PROTEIN, PUTATIVE (AFU_ORTHOLOGUE AFUA_4G03310)-RELATED"/>
    <property type="match status" value="1"/>
</dbReference>
<dbReference type="InterPro" id="IPR013087">
    <property type="entry name" value="Znf_C2H2_type"/>
</dbReference>
<dbReference type="PROSITE" id="PS00028">
    <property type="entry name" value="ZINC_FINGER_C2H2_1"/>
    <property type="match status" value="1"/>
</dbReference>
<dbReference type="GO" id="GO:0000981">
    <property type="term" value="F:DNA-binding transcription factor activity, RNA polymerase II-specific"/>
    <property type="evidence" value="ECO:0007669"/>
    <property type="project" value="InterPro"/>
</dbReference>
<evidence type="ECO:0008006" key="12">
    <source>
        <dbReference type="Google" id="ProtNLM"/>
    </source>
</evidence>
<evidence type="ECO:0000256" key="7">
    <source>
        <dbReference type="SAM" id="MobiDB-lite"/>
    </source>
</evidence>
<proteinExistence type="predicted"/>
<dbReference type="GO" id="GO:0006351">
    <property type="term" value="P:DNA-templated transcription"/>
    <property type="evidence" value="ECO:0007669"/>
    <property type="project" value="InterPro"/>
</dbReference>
<organism evidence="10 11">
    <name type="scientific">Cylindrobasidium torrendii FP15055 ss-10</name>
    <dbReference type="NCBI Taxonomy" id="1314674"/>
    <lineage>
        <taxon>Eukaryota</taxon>
        <taxon>Fungi</taxon>
        <taxon>Dikarya</taxon>
        <taxon>Basidiomycota</taxon>
        <taxon>Agaricomycotina</taxon>
        <taxon>Agaricomycetes</taxon>
        <taxon>Agaricomycetidae</taxon>
        <taxon>Agaricales</taxon>
        <taxon>Marasmiineae</taxon>
        <taxon>Physalacriaceae</taxon>
        <taxon>Cylindrobasidium</taxon>
    </lineage>
</organism>
<evidence type="ECO:0000256" key="4">
    <source>
        <dbReference type="ARBA" id="ARBA00023163"/>
    </source>
</evidence>
<keyword evidence="6" id="KW-0863">Zinc-finger</keyword>